<keyword evidence="1" id="KW-0732">Signal</keyword>
<evidence type="ECO:0000313" key="4">
    <source>
        <dbReference type="Proteomes" id="UP000694388"/>
    </source>
</evidence>
<dbReference type="GeneTree" id="ENSGT00390000002215"/>
<dbReference type="OMA" id="TFCGLFW"/>
<dbReference type="GO" id="GO:0045202">
    <property type="term" value="C:synapse"/>
    <property type="evidence" value="ECO:0007669"/>
    <property type="project" value="GOC"/>
</dbReference>
<dbReference type="AlphaFoldDB" id="A0A8C4RAR7"/>
<keyword evidence="4" id="KW-1185">Reference proteome</keyword>
<dbReference type="PANTHER" id="PTHR10036">
    <property type="entry name" value="CD59 GLYCOPROTEIN"/>
    <property type="match status" value="1"/>
</dbReference>
<dbReference type="Ensembl" id="ENSEBUT00000027311.1">
    <property type="protein sequence ID" value="ENSEBUP00000026735.1"/>
    <property type="gene ID" value="ENSEBUG00000016463.1"/>
</dbReference>
<reference evidence="3" key="1">
    <citation type="submission" date="2025-08" db="UniProtKB">
        <authorList>
            <consortium name="Ensembl"/>
        </authorList>
    </citation>
    <scope>IDENTIFICATION</scope>
</reference>
<proteinExistence type="predicted"/>
<dbReference type="CDD" id="cd23559">
    <property type="entry name" value="TFP_LU_ECD_LYPD1"/>
    <property type="match status" value="1"/>
</dbReference>
<dbReference type="Proteomes" id="UP000694388">
    <property type="component" value="Unplaced"/>
</dbReference>
<reference evidence="3" key="2">
    <citation type="submission" date="2025-09" db="UniProtKB">
        <authorList>
            <consortium name="Ensembl"/>
        </authorList>
    </citation>
    <scope>IDENTIFICATION</scope>
</reference>
<dbReference type="SUPFAM" id="SSF57302">
    <property type="entry name" value="Snake toxin-like"/>
    <property type="match status" value="1"/>
</dbReference>
<dbReference type="InterPro" id="IPR045860">
    <property type="entry name" value="Snake_toxin-like_sf"/>
</dbReference>
<dbReference type="GO" id="GO:0030550">
    <property type="term" value="F:acetylcholine receptor inhibitor activity"/>
    <property type="evidence" value="ECO:0007669"/>
    <property type="project" value="TreeGrafter"/>
</dbReference>
<keyword evidence="2" id="KW-1015">Disulfide bond</keyword>
<sequence length="140" mass="15145">MRTHHSICPLVVTGTHSFQIQCYQCQEFQLGDDCSEPENIANCTVNVQDVCQKEVTVRSNGTFHRKTCATSASCLITSVGYQQFCTPGRIGSVCINCCSTPLCNGPRPPRRRGSASLPCPTLSLQALLLGLALTATLHVM</sequence>
<evidence type="ECO:0000256" key="2">
    <source>
        <dbReference type="ARBA" id="ARBA00023157"/>
    </source>
</evidence>
<dbReference type="PANTHER" id="PTHR10036:SF7">
    <property type="entry name" value="LY6_PLAUR DOMAIN-CONTAINING PROTEIN 1"/>
    <property type="match status" value="1"/>
</dbReference>
<accession>A0A8C4RAR7</accession>
<protein>
    <submittedName>
        <fullName evidence="3">LY6/PLAUR domain containing 1</fullName>
    </submittedName>
</protein>
<dbReference type="GO" id="GO:0095500">
    <property type="term" value="P:acetylcholine receptor signaling pathway"/>
    <property type="evidence" value="ECO:0007669"/>
    <property type="project" value="TreeGrafter"/>
</dbReference>
<evidence type="ECO:0000313" key="3">
    <source>
        <dbReference type="Ensembl" id="ENSEBUP00000026735.1"/>
    </source>
</evidence>
<organism evidence="3 4">
    <name type="scientific">Eptatretus burgeri</name>
    <name type="common">Inshore hagfish</name>
    <dbReference type="NCBI Taxonomy" id="7764"/>
    <lineage>
        <taxon>Eukaryota</taxon>
        <taxon>Metazoa</taxon>
        <taxon>Chordata</taxon>
        <taxon>Craniata</taxon>
        <taxon>Vertebrata</taxon>
        <taxon>Cyclostomata</taxon>
        <taxon>Myxini</taxon>
        <taxon>Myxiniformes</taxon>
        <taxon>Myxinidae</taxon>
        <taxon>Eptatretinae</taxon>
        <taxon>Eptatretus</taxon>
    </lineage>
</organism>
<evidence type="ECO:0000256" key="1">
    <source>
        <dbReference type="ARBA" id="ARBA00022729"/>
    </source>
</evidence>
<name>A0A8C4RAR7_EPTBU</name>